<keyword evidence="1" id="KW-0812">Transmembrane</keyword>
<dbReference type="AlphaFoldDB" id="A0A1D3TTZ1"/>
<proteinExistence type="predicted"/>
<organism evidence="2 3">
    <name type="scientific">Anaerobium acetethylicum</name>
    <dbReference type="NCBI Taxonomy" id="1619234"/>
    <lineage>
        <taxon>Bacteria</taxon>
        <taxon>Bacillati</taxon>
        <taxon>Bacillota</taxon>
        <taxon>Clostridia</taxon>
        <taxon>Lachnospirales</taxon>
        <taxon>Lachnospiraceae</taxon>
        <taxon>Anaerobium</taxon>
    </lineage>
</organism>
<keyword evidence="1" id="KW-1133">Transmembrane helix</keyword>
<gene>
    <name evidence="2" type="ORF">SAMN05421730_101127</name>
</gene>
<name>A0A1D3TTZ1_9FIRM</name>
<dbReference type="InterPro" id="IPR021683">
    <property type="entry name" value="DUF3267"/>
</dbReference>
<feature type="transmembrane region" description="Helical" evidence="1">
    <location>
        <begin position="140"/>
        <end position="161"/>
    </location>
</feature>
<keyword evidence="3" id="KW-1185">Reference proteome</keyword>
<protein>
    <submittedName>
        <fullName evidence="2">Putative zincin peptidase</fullName>
    </submittedName>
</protein>
<dbReference type="EMBL" id="FMKA01000011">
    <property type="protein sequence ID" value="SCP97496.1"/>
    <property type="molecule type" value="Genomic_DNA"/>
</dbReference>
<dbReference type="Pfam" id="PF11667">
    <property type="entry name" value="DUF3267"/>
    <property type="match status" value="1"/>
</dbReference>
<sequence length="215" mass="24588">MDSYKEKENCRKLSEAEKKRKAEFEALSSKLETQGYKKKDLTVGIMFANIMTFVIAAPFIGLFTFWFLMKNQNTGFSHNSIGNQNVFLLFIVLIFIHELLHGAVWAAFAKNHWKSISFGFMMKYLTPYCTCKEPLKKNEYILGGLMPTLCLGILPAIISIYTGSDFIFHMSMIMILCGGGDILIVLKLILHENQNSQNTIYIDHPYQAGLVMFER</sequence>
<feature type="transmembrane region" description="Helical" evidence="1">
    <location>
        <begin position="41"/>
        <end position="67"/>
    </location>
</feature>
<reference evidence="2 3" key="1">
    <citation type="submission" date="2016-09" db="EMBL/GenBank/DDBJ databases">
        <authorList>
            <person name="Capua I."/>
            <person name="De Benedictis P."/>
            <person name="Joannis T."/>
            <person name="Lombin L.H."/>
            <person name="Cattoli G."/>
        </authorList>
    </citation>
    <scope>NUCLEOTIDE SEQUENCE [LARGE SCALE GENOMIC DNA]</scope>
    <source>
        <strain evidence="2 3">GluBS11</strain>
    </source>
</reference>
<accession>A0A1D3TTZ1</accession>
<dbReference type="Proteomes" id="UP000199315">
    <property type="component" value="Unassembled WGS sequence"/>
</dbReference>
<keyword evidence="1" id="KW-0472">Membrane</keyword>
<evidence type="ECO:0000256" key="1">
    <source>
        <dbReference type="SAM" id="Phobius"/>
    </source>
</evidence>
<feature type="transmembrane region" description="Helical" evidence="1">
    <location>
        <begin position="167"/>
        <end position="190"/>
    </location>
</feature>
<evidence type="ECO:0000313" key="3">
    <source>
        <dbReference type="Proteomes" id="UP000199315"/>
    </source>
</evidence>
<evidence type="ECO:0000313" key="2">
    <source>
        <dbReference type="EMBL" id="SCP97496.1"/>
    </source>
</evidence>
<feature type="transmembrane region" description="Helical" evidence="1">
    <location>
        <begin position="87"/>
        <end position="108"/>
    </location>
</feature>
<dbReference type="RefSeq" id="WP_091233659.1">
    <property type="nucleotide sequence ID" value="NZ_FMKA01000011.1"/>
</dbReference>
<dbReference type="OrthoDB" id="9789112at2"/>